<gene>
    <name evidence="3" type="ORF">BJBARM4_0176</name>
</gene>
<dbReference type="Pfam" id="PF16268">
    <property type="entry name" value="DUF4921"/>
    <property type="match status" value="1"/>
</dbReference>
<dbReference type="GO" id="GO:0008108">
    <property type="term" value="F:UDP-glucose:hexose-1-phosphate uridylyltransferase activity"/>
    <property type="evidence" value="ECO:0007669"/>
    <property type="project" value="InterPro"/>
</dbReference>
<evidence type="ECO:0000313" key="3">
    <source>
        <dbReference type="EMBL" id="EEZ93246.1"/>
    </source>
</evidence>
<accession>D2EEM8</accession>
<dbReference type="Gene3D" id="3.30.428.10">
    <property type="entry name" value="HIT-like"/>
    <property type="match status" value="2"/>
</dbReference>
<protein>
    <submittedName>
        <fullName evidence="3">Galactose-1-phosphate uridylyltransferase</fullName>
    </submittedName>
</protein>
<dbReference type="PANTHER" id="PTHR42763">
    <property type="entry name" value="ADP-GLUCOSE PHOSPHORYLASE"/>
    <property type="match status" value="1"/>
</dbReference>
<name>D2EEM8_PARA4</name>
<feature type="active site" description="Tele-UMP-histidine intermediate" evidence="1">
    <location>
        <position position="161"/>
    </location>
</feature>
<dbReference type="PANTHER" id="PTHR42763:SF2">
    <property type="entry name" value="ADP-GLUCOSE PHOSPHORYLASE"/>
    <property type="match status" value="1"/>
</dbReference>
<evidence type="ECO:0000259" key="2">
    <source>
        <dbReference type="Pfam" id="PF16268"/>
    </source>
</evidence>
<dbReference type="GO" id="GO:0008270">
    <property type="term" value="F:zinc ion binding"/>
    <property type="evidence" value="ECO:0007669"/>
    <property type="project" value="InterPro"/>
</dbReference>
<dbReference type="AlphaFoldDB" id="D2EEM8"/>
<keyword evidence="3" id="KW-0548">Nucleotidyltransferase</keyword>
<dbReference type="InterPro" id="IPR001937">
    <property type="entry name" value="GalP_UDPtransf1"/>
</dbReference>
<feature type="domain" description="DUF4921" evidence="2">
    <location>
        <begin position="115"/>
        <end position="317"/>
    </location>
</feature>
<dbReference type="InterPro" id="IPR032576">
    <property type="entry name" value="DUF4921"/>
</dbReference>
<dbReference type="InterPro" id="IPR036265">
    <property type="entry name" value="HIT-like_sf"/>
</dbReference>
<dbReference type="SUPFAM" id="SSF54197">
    <property type="entry name" value="HIT-like"/>
    <property type="match status" value="2"/>
</dbReference>
<proteinExistence type="predicted"/>
<dbReference type="Proteomes" id="UP000009375">
    <property type="component" value="Unassembled WGS sequence"/>
</dbReference>
<sequence length="323" mass="37458">MDNQYSEIRKDYRTGYYAIIVPGRDHRPKELEVEDKGAENLKNCPFEPNTVDRINLEIMHVNEPWTTMVIKNKFPELEGFTPLEYGKGFFTSISGYGYNEVLIESQNHYDKFESMDTKKSLEWLNTLIEREEALYSRNYIKHVMVFKNYGASGGASIGHPHTQIIAWPEVLGTTAIEIENAKNYLKENNSCIYEDAIKKEGGRILFETEKIAAIAPYGSRFAEESMILTKRHVNYMIELSQDEKEEVVEGLKKIIQINKKLFGEQSYNFVIHENKLETDYHLHIEIYPRLSNLAGIELGQNVFVNTMVPEDYVKKFKEEVTSI</sequence>
<organism evidence="3 4">
    <name type="scientific">Candidatus Parvarchaeum acidiphilum ARMAN-4</name>
    <dbReference type="NCBI Taxonomy" id="662760"/>
    <lineage>
        <taxon>Archaea</taxon>
        <taxon>Candidatus Parvarchaeota</taxon>
        <taxon>Candidatus Parvarchaeum</taxon>
    </lineage>
</organism>
<evidence type="ECO:0000256" key="1">
    <source>
        <dbReference type="PIRSR" id="PIRSR000808-1"/>
    </source>
</evidence>
<evidence type="ECO:0000313" key="4">
    <source>
        <dbReference type="Proteomes" id="UP000009375"/>
    </source>
</evidence>
<dbReference type="InterPro" id="IPR053177">
    <property type="entry name" value="ADP-glucose_phosphorylase"/>
</dbReference>
<dbReference type="EMBL" id="GG730040">
    <property type="protein sequence ID" value="EEZ93246.1"/>
    <property type="molecule type" value="Genomic_DNA"/>
</dbReference>
<dbReference type="GO" id="GO:0006012">
    <property type="term" value="P:galactose metabolic process"/>
    <property type="evidence" value="ECO:0007669"/>
    <property type="project" value="InterPro"/>
</dbReference>
<keyword evidence="3" id="KW-0808">Transferase</keyword>
<reference evidence="3 4" key="1">
    <citation type="journal article" date="2010" name="Proc. Natl. Acad. Sci. U.S.A.">
        <title>Enigmatic, ultrasmall, uncultivated Archaea.</title>
        <authorList>
            <person name="Baker B.J."/>
            <person name="Comolli L.R."/>
            <person name="Dick G.J."/>
            <person name="Hauser L.J."/>
            <person name="Hyatt D."/>
            <person name="Dill B.D."/>
            <person name="Land M.L."/>
            <person name="Verberkmoes N.C."/>
            <person name="Hettich R.L."/>
            <person name="Banfield J.F."/>
        </authorList>
    </citation>
    <scope>NUCLEOTIDE SEQUENCE [LARGE SCALE GENOMIC DNA]</scope>
</reference>
<dbReference type="PIRSF" id="PIRSF000808">
    <property type="entry name" value="GalT"/>
    <property type="match status" value="1"/>
</dbReference>